<dbReference type="PANTHER" id="PTHR43040:SF1">
    <property type="entry name" value="RIBONUCLEASE D"/>
    <property type="match status" value="1"/>
</dbReference>
<sequence>MSTATITKTTSIASATEAQDTLAKITNSMGRINLRTSAPGSNTLIDTPSAVSAMVDTLAGLPANPPRPSLYIDVEGINLSRQGSISILQIHVHPIRHTYLVDIHILGSAAFSTLGTTTTTTTLKSILESPDIPKVFFDVRNDSDALYHHFNISLQGIHDLQLMELATRAPTLHRRHLNGLARCIERDLHPSVLTSRERTAWKAAKERGLNLFAPERGGSYAVFNERPLREEIRSYCVQDVQFLPRLWACYNDKFSLVSSLKMTAATGPGKRISDEWRERVLEESKARVALSQTVGYNGKGKHMALAPLGW</sequence>
<dbReference type="Proteomes" id="UP001283341">
    <property type="component" value="Unassembled WGS sequence"/>
</dbReference>
<proteinExistence type="predicted"/>
<evidence type="ECO:0000313" key="2">
    <source>
        <dbReference type="EMBL" id="KAK3313022.1"/>
    </source>
</evidence>
<evidence type="ECO:0000259" key="1">
    <source>
        <dbReference type="SMART" id="SM00474"/>
    </source>
</evidence>
<dbReference type="SUPFAM" id="SSF53098">
    <property type="entry name" value="Ribonuclease H-like"/>
    <property type="match status" value="1"/>
</dbReference>
<dbReference type="Pfam" id="PF01612">
    <property type="entry name" value="DNA_pol_A_exo1"/>
    <property type="match status" value="1"/>
</dbReference>
<dbReference type="EMBL" id="JAUEDM010000008">
    <property type="protein sequence ID" value="KAK3313022.1"/>
    <property type="molecule type" value="Genomic_DNA"/>
</dbReference>
<dbReference type="GO" id="GO:0006139">
    <property type="term" value="P:nucleobase-containing compound metabolic process"/>
    <property type="evidence" value="ECO:0007669"/>
    <property type="project" value="InterPro"/>
</dbReference>
<keyword evidence="3" id="KW-1185">Reference proteome</keyword>
<evidence type="ECO:0000313" key="3">
    <source>
        <dbReference type="Proteomes" id="UP001283341"/>
    </source>
</evidence>
<dbReference type="GO" id="GO:0003676">
    <property type="term" value="F:nucleic acid binding"/>
    <property type="evidence" value="ECO:0007669"/>
    <property type="project" value="InterPro"/>
</dbReference>
<organism evidence="2 3">
    <name type="scientific">Apodospora peruviana</name>
    <dbReference type="NCBI Taxonomy" id="516989"/>
    <lineage>
        <taxon>Eukaryota</taxon>
        <taxon>Fungi</taxon>
        <taxon>Dikarya</taxon>
        <taxon>Ascomycota</taxon>
        <taxon>Pezizomycotina</taxon>
        <taxon>Sordariomycetes</taxon>
        <taxon>Sordariomycetidae</taxon>
        <taxon>Sordariales</taxon>
        <taxon>Lasiosphaeriaceae</taxon>
        <taxon>Apodospora</taxon>
    </lineage>
</organism>
<feature type="domain" description="3'-5' exonuclease" evidence="1">
    <location>
        <begin position="42"/>
        <end position="255"/>
    </location>
</feature>
<dbReference type="InterPro" id="IPR002562">
    <property type="entry name" value="3'-5'_exonuclease_dom"/>
</dbReference>
<dbReference type="GO" id="GO:0008408">
    <property type="term" value="F:3'-5' exonuclease activity"/>
    <property type="evidence" value="ECO:0007669"/>
    <property type="project" value="InterPro"/>
</dbReference>
<reference evidence="2" key="2">
    <citation type="submission" date="2023-06" db="EMBL/GenBank/DDBJ databases">
        <authorList>
            <consortium name="Lawrence Berkeley National Laboratory"/>
            <person name="Haridas S."/>
            <person name="Hensen N."/>
            <person name="Bonometti L."/>
            <person name="Westerberg I."/>
            <person name="Brannstrom I.O."/>
            <person name="Guillou S."/>
            <person name="Cros-Aarteil S."/>
            <person name="Calhoun S."/>
            <person name="Kuo A."/>
            <person name="Mondo S."/>
            <person name="Pangilinan J."/>
            <person name="Riley R."/>
            <person name="Labutti K."/>
            <person name="Andreopoulos B."/>
            <person name="Lipzen A."/>
            <person name="Chen C."/>
            <person name="Yanf M."/>
            <person name="Daum C."/>
            <person name="Ng V."/>
            <person name="Clum A."/>
            <person name="Steindorff A."/>
            <person name="Ohm R."/>
            <person name="Martin F."/>
            <person name="Silar P."/>
            <person name="Natvig D."/>
            <person name="Lalanne C."/>
            <person name="Gautier V."/>
            <person name="Ament-Velasquez S.L."/>
            <person name="Kruys A."/>
            <person name="Hutchinson M.I."/>
            <person name="Powell A.J."/>
            <person name="Barry K."/>
            <person name="Miller A.N."/>
            <person name="Grigoriev I.V."/>
            <person name="Debuchy R."/>
            <person name="Gladieux P."/>
            <person name="Thoren M.H."/>
            <person name="Johannesson H."/>
        </authorList>
    </citation>
    <scope>NUCLEOTIDE SEQUENCE</scope>
    <source>
        <strain evidence="2">CBS 118394</strain>
    </source>
</reference>
<dbReference type="SMART" id="SM00474">
    <property type="entry name" value="35EXOc"/>
    <property type="match status" value="1"/>
</dbReference>
<accession>A0AAE0LZ32</accession>
<protein>
    <submittedName>
        <fullName evidence="2">Ribonuclease H-like domain-containing protein</fullName>
    </submittedName>
</protein>
<reference evidence="2" key="1">
    <citation type="journal article" date="2023" name="Mol. Phylogenet. Evol.">
        <title>Genome-scale phylogeny and comparative genomics of the fungal order Sordariales.</title>
        <authorList>
            <person name="Hensen N."/>
            <person name="Bonometti L."/>
            <person name="Westerberg I."/>
            <person name="Brannstrom I.O."/>
            <person name="Guillou S."/>
            <person name="Cros-Aarteil S."/>
            <person name="Calhoun S."/>
            <person name="Haridas S."/>
            <person name="Kuo A."/>
            <person name="Mondo S."/>
            <person name="Pangilinan J."/>
            <person name="Riley R."/>
            <person name="LaButti K."/>
            <person name="Andreopoulos B."/>
            <person name="Lipzen A."/>
            <person name="Chen C."/>
            <person name="Yan M."/>
            <person name="Daum C."/>
            <person name="Ng V."/>
            <person name="Clum A."/>
            <person name="Steindorff A."/>
            <person name="Ohm R.A."/>
            <person name="Martin F."/>
            <person name="Silar P."/>
            <person name="Natvig D.O."/>
            <person name="Lalanne C."/>
            <person name="Gautier V."/>
            <person name="Ament-Velasquez S.L."/>
            <person name="Kruys A."/>
            <person name="Hutchinson M.I."/>
            <person name="Powell A.J."/>
            <person name="Barry K."/>
            <person name="Miller A.N."/>
            <person name="Grigoriev I.V."/>
            <person name="Debuchy R."/>
            <person name="Gladieux P."/>
            <person name="Hiltunen Thoren M."/>
            <person name="Johannesson H."/>
        </authorList>
    </citation>
    <scope>NUCLEOTIDE SEQUENCE</scope>
    <source>
        <strain evidence="2">CBS 118394</strain>
    </source>
</reference>
<dbReference type="InterPro" id="IPR012337">
    <property type="entry name" value="RNaseH-like_sf"/>
</dbReference>
<dbReference type="InterPro" id="IPR036397">
    <property type="entry name" value="RNaseH_sf"/>
</dbReference>
<dbReference type="AlphaFoldDB" id="A0AAE0LZ32"/>
<name>A0AAE0LZ32_9PEZI</name>
<gene>
    <name evidence="2" type="ORF">B0H66DRAFT_569369</name>
</gene>
<dbReference type="Gene3D" id="3.30.420.10">
    <property type="entry name" value="Ribonuclease H-like superfamily/Ribonuclease H"/>
    <property type="match status" value="1"/>
</dbReference>
<dbReference type="PANTHER" id="PTHR43040">
    <property type="entry name" value="RIBONUCLEASE D"/>
    <property type="match status" value="1"/>
</dbReference>
<comment type="caution">
    <text evidence="2">The sequence shown here is derived from an EMBL/GenBank/DDBJ whole genome shotgun (WGS) entry which is preliminary data.</text>
</comment>